<accession>A0A858RKT7</accession>
<evidence type="ECO:0000313" key="1">
    <source>
        <dbReference type="EMBL" id="QJE97926.1"/>
    </source>
</evidence>
<dbReference type="AlphaFoldDB" id="A0A858RKT7"/>
<keyword evidence="2" id="KW-1185">Reference proteome</keyword>
<dbReference type="EMBL" id="CP051774">
    <property type="protein sequence ID" value="QJE97926.1"/>
    <property type="molecule type" value="Genomic_DNA"/>
</dbReference>
<name>A0A858RKT7_9BACT</name>
<protein>
    <recommendedName>
        <fullName evidence="3">SLA1 homology domain-containing protein</fullName>
    </recommendedName>
</protein>
<dbReference type="KEGG" id="luo:HHL09_19760"/>
<organism evidence="1 2">
    <name type="scientific">Luteolibacter luteus</name>
    <dbReference type="NCBI Taxonomy" id="2728835"/>
    <lineage>
        <taxon>Bacteria</taxon>
        <taxon>Pseudomonadati</taxon>
        <taxon>Verrucomicrobiota</taxon>
        <taxon>Verrucomicrobiia</taxon>
        <taxon>Verrucomicrobiales</taxon>
        <taxon>Verrucomicrobiaceae</taxon>
        <taxon>Luteolibacter</taxon>
    </lineage>
</organism>
<evidence type="ECO:0000313" key="2">
    <source>
        <dbReference type="Proteomes" id="UP000501812"/>
    </source>
</evidence>
<sequence length="249" mass="27682">MRPHLLALAFLSSVFPLSAEVREWKNADGSQSFKGDYVSQDQKNVTIRRADGKVFTIEILRLSDIDRQFVAKQTGDTKEEADQPDPNAVFDNLCFGDSRAKVTEKLKKSKMLEQGVGDAFIGRTGLNGVYRTRKKIGGLQCELYFDWTGGDTLKEISLQTQAVPKDVYVNRLKGTWEELAELLTTLHGKPVQAGNFPKVEELDSDTFMPSHLWKVKGGNALLGATKQGATCMVIVRFTTKKIEPVELGP</sequence>
<proteinExistence type="predicted"/>
<dbReference type="RefSeq" id="WP_169456352.1">
    <property type="nucleotide sequence ID" value="NZ_CP051774.1"/>
</dbReference>
<evidence type="ECO:0008006" key="3">
    <source>
        <dbReference type="Google" id="ProtNLM"/>
    </source>
</evidence>
<dbReference type="Proteomes" id="UP000501812">
    <property type="component" value="Chromosome"/>
</dbReference>
<gene>
    <name evidence="1" type="ORF">HHL09_19760</name>
</gene>
<dbReference type="Gene3D" id="2.30.30.700">
    <property type="entry name" value="SLA1 homology domain 1"/>
    <property type="match status" value="1"/>
</dbReference>
<reference evidence="1 2" key="1">
    <citation type="submission" date="2020-04" db="EMBL/GenBank/DDBJ databases">
        <title>Luteolibacter sp. G-1-1-1 isolated from soil.</title>
        <authorList>
            <person name="Dahal R.H."/>
        </authorList>
    </citation>
    <scope>NUCLEOTIDE SEQUENCE [LARGE SCALE GENOMIC DNA]</scope>
    <source>
        <strain evidence="1 2">G-1-1-1</strain>
    </source>
</reference>